<dbReference type="InterPro" id="IPR002328">
    <property type="entry name" value="ADH_Zn_CS"/>
</dbReference>
<feature type="binding site" evidence="6">
    <location>
        <position position="195"/>
    </location>
    <ligand>
        <name>NAD(+)</name>
        <dbReference type="ChEBI" id="CHEBI:57540"/>
    </ligand>
</feature>
<evidence type="ECO:0000256" key="1">
    <source>
        <dbReference type="ARBA" id="ARBA00022490"/>
    </source>
</evidence>
<comment type="subunit">
    <text evidence="6">Homotetramer.</text>
</comment>
<evidence type="ECO:0000313" key="10">
    <source>
        <dbReference type="EMBL" id="PWK12586.1"/>
    </source>
</evidence>
<dbReference type="InterPro" id="IPR011032">
    <property type="entry name" value="GroES-like_sf"/>
</dbReference>
<organism evidence="10 11">
    <name type="scientific">Psychrobacter immobilis</name>
    <dbReference type="NCBI Taxonomy" id="498"/>
    <lineage>
        <taxon>Bacteria</taxon>
        <taxon>Pseudomonadati</taxon>
        <taxon>Pseudomonadota</taxon>
        <taxon>Gammaproteobacteria</taxon>
        <taxon>Moraxellales</taxon>
        <taxon>Moraxellaceae</taxon>
        <taxon>Psychrobacter</taxon>
    </lineage>
</organism>
<accession>A0A2V2A2M1</accession>
<dbReference type="GO" id="GO:0005737">
    <property type="term" value="C:cytoplasm"/>
    <property type="evidence" value="ECO:0007669"/>
    <property type="project" value="UniProtKB-SubCell"/>
</dbReference>
<keyword evidence="5 6" id="KW-0520">NAD</keyword>
<feature type="binding site" evidence="6">
    <location>
        <position position="93"/>
    </location>
    <ligand>
        <name>Zn(2+)</name>
        <dbReference type="ChEBI" id="CHEBI:29105"/>
        <label>2</label>
    </ligand>
</feature>
<dbReference type="NCBIfam" id="TIGR00692">
    <property type="entry name" value="tdh"/>
    <property type="match status" value="1"/>
</dbReference>
<dbReference type="PANTHER" id="PTHR43401">
    <property type="entry name" value="L-THREONINE 3-DEHYDROGENASE"/>
    <property type="match status" value="1"/>
</dbReference>
<evidence type="ECO:0000313" key="11">
    <source>
        <dbReference type="Proteomes" id="UP000245655"/>
    </source>
</evidence>
<feature type="binding site" evidence="6">
    <location>
        <position position="99"/>
    </location>
    <ligand>
        <name>Zn(2+)</name>
        <dbReference type="ChEBI" id="CHEBI:29105"/>
        <label>2</label>
    </ligand>
</feature>
<gene>
    <name evidence="6" type="primary">tdh</name>
    <name evidence="10" type="ORF">C8D84_10758</name>
</gene>
<dbReference type="Proteomes" id="UP000245655">
    <property type="component" value="Unassembled WGS sequence"/>
</dbReference>
<dbReference type="Pfam" id="PF00107">
    <property type="entry name" value="ADH_zinc_N"/>
    <property type="match status" value="1"/>
</dbReference>
<keyword evidence="1 6" id="KW-0963">Cytoplasm</keyword>
<feature type="active site" description="Charge relay system" evidence="6">
    <location>
        <position position="43"/>
    </location>
</feature>
<dbReference type="EC" id="1.1.1.103" evidence="6 7"/>
<evidence type="ECO:0000256" key="5">
    <source>
        <dbReference type="ARBA" id="ARBA00023027"/>
    </source>
</evidence>
<dbReference type="AlphaFoldDB" id="A0A2V2A2M1"/>
<dbReference type="SUPFAM" id="SSF50129">
    <property type="entry name" value="GroES-like"/>
    <property type="match status" value="1"/>
</dbReference>
<dbReference type="GeneID" id="60255237"/>
<feature type="binding site" evidence="6">
    <location>
        <position position="107"/>
    </location>
    <ligand>
        <name>Zn(2+)</name>
        <dbReference type="ChEBI" id="CHEBI:29105"/>
        <label>2</label>
    </ligand>
</feature>
<comment type="similarity">
    <text evidence="6">Belongs to the zinc-containing alcohol dehydrogenase family.</text>
</comment>
<dbReference type="GO" id="GO:0008270">
    <property type="term" value="F:zinc ion binding"/>
    <property type="evidence" value="ECO:0007669"/>
    <property type="project" value="UniProtKB-UniRule"/>
</dbReference>
<dbReference type="NCBIfam" id="NF003808">
    <property type="entry name" value="PRK05396.1"/>
    <property type="match status" value="1"/>
</dbReference>
<feature type="binding site" evidence="6">
    <location>
        <position position="63"/>
    </location>
    <ligand>
        <name>Zn(2+)</name>
        <dbReference type="ChEBI" id="CHEBI:29105"/>
        <label>1</label>
        <note>catalytic</note>
    </ligand>
</feature>
<comment type="subcellular location">
    <subcellularLocation>
        <location evidence="6">Cytoplasm</location>
    </subcellularLocation>
</comment>
<feature type="domain" description="Alcohol dehydrogenase-like N-terminal" evidence="9">
    <location>
        <begin position="26"/>
        <end position="136"/>
    </location>
</feature>
<dbReference type="PANTHER" id="PTHR43401:SF2">
    <property type="entry name" value="L-THREONINE 3-DEHYDROGENASE"/>
    <property type="match status" value="1"/>
</dbReference>
<reference evidence="10 11" key="1">
    <citation type="submission" date="2018-05" db="EMBL/GenBank/DDBJ databases">
        <title>Genomic Encyclopedia of Type Strains, Phase IV (KMG-IV): sequencing the most valuable type-strain genomes for metagenomic binning, comparative biology and taxonomic classification.</title>
        <authorList>
            <person name="Goeker M."/>
        </authorList>
    </citation>
    <scope>NUCLEOTIDE SEQUENCE [LARGE SCALE GENOMIC DNA]</scope>
    <source>
        <strain evidence="10 11">DSM 7229</strain>
    </source>
</reference>
<evidence type="ECO:0000256" key="6">
    <source>
        <dbReference type="HAMAP-Rule" id="MF_00627"/>
    </source>
</evidence>
<evidence type="ECO:0000259" key="9">
    <source>
        <dbReference type="Pfam" id="PF08240"/>
    </source>
</evidence>
<dbReference type="InterPro" id="IPR004627">
    <property type="entry name" value="L-Threonine_3-DHase"/>
</dbReference>
<dbReference type="GO" id="GO:0008743">
    <property type="term" value="F:L-threonine 3-dehydrogenase activity"/>
    <property type="evidence" value="ECO:0007669"/>
    <property type="project" value="UniProtKB-UniRule"/>
</dbReference>
<feature type="binding site" evidence="6">
    <location>
        <position position="200"/>
    </location>
    <ligand>
        <name>NAD(+)</name>
        <dbReference type="ChEBI" id="CHEBI:57540"/>
    </ligand>
</feature>
<keyword evidence="3 6" id="KW-0862">Zinc</keyword>
<feature type="domain" description="Alcohol dehydrogenase-like C-terminal" evidence="8">
    <location>
        <begin position="175"/>
        <end position="302"/>
    </location>
</feature>
<dbReference type="Pfam" id="PF08240">
    <property type="entry name" value="ADH_N"/>
    <property type="match status" value="1"/>
</dbReference>
<evidence type="ECO:0000259" key="8">
    <source>
        <dbReference type="Pfam" id="PF00107"/>
    </source>
</evidence>
<feature type="binding site" evidence="6">
    <location>
        <begin position="286"/>
        <end position="287"/>
    </location>
    <ligand>
        <name>NAD(+)</name>
        <dbReference type="ChEBI" id="CHEBI:57540"/>
    </ligand>
</feature>
<comment type="cofactor">
    <cofactor evidence="6">
        <name>Zn(2+)</name>
        <dbReference type="ChEBI" id="CHEBI:29105"/>
    </cofactor>
    <text evidence="6">Binds 2 Zn(2+) ions per subunit.</text>
</comment>
<name>A0A2V2A2M1_PSYIM</name>
<feature type="binding site" evidence="6">
    <location>
        <begin position="262"/>
        <end position="264"/>
    </location>
    <ligand>
        <name>NAD(+)</name>
        <dbReference type="ChEBI" id="CHEBI:57540"/>
    </ligand>
</feature>
<feature type="active site" description="Charge relay system" evidence="6">
    <location>
        <position position="40"/>
    </location>
</feature>
<keyword evidence="4 6" id="KW-0560">Oxidoreductase</keyword>
<dbReference type="Gene3D" id="3.90.180.10">
    <property type="entry name" value="Medium-chain alcohol dehydrogenases, catalytic domain"/>
    <property type="match status" value="1"/>
</dbReference>
<dbReference type="PROSITE" id="PS00059">
    <property type="entry name" value="ADH_ZINC"/>
    <property type="match status" value="1"/>
</dbReference>
<feature type="binding site" evidence="6">
    <location>
        <position position="38"/>
    </location>
    <ligand>
        <name>Zn(2+)</name>
        <dbReference type="ChEBI" id="CHEBI:29105"/>
        <label>1</label>
        <note>catalytic</note>
    </ligand>
</feature>
<evidence type="ECO:0000256" key="4">
    <source>
        <dbReference type="ARBA" id="ARBA00023002"/>
    </source>
</evidence>
<keyword evidence="2 6" id="KW-0479">Metal-binding</keyword>
<feature type="site" description="Important for catalytic activity for the proton relay mechanism but does not participate directly in the coordination of zinc atom" evidence="6">
    <location>
        <position position="148"/>
    </location>
</feature>
<evidence type="ECO:0000256" key="7">
    <source>
        <dbReference type="NCBIfam" id="TIGR00692"/>
    </source>
</evidence>
<feature type="binding site" evidence="6">
    <location>
        <position position="175"/>
    </location>
    <ligand>
        <name>NAD(+)</name>
        <dbReference type="ChEBI" id="CHEBI:57540"/>
    </ligand>
</feature>
<evidence type="ECO:0000256" key="3">
    <source>
        <dbReference type="ARBA" id="ARBA00022833"/>
    </source>
</evidence>
<keyword evidence="11" id="KW-1185">Reference proteome</keyword>
<feature type="binding site" evidence="6">
    <location>
        <position position="64"/>
    </location>
    <ligand>
        <name>Zn(2+)</name>
        <dbReference type="ChEBI" id="CHEBI:29105"/>
        <label>1</label>
        <note>catalytic</note>
    </ligand>
</feature>
<protein>
    <recommendedName>
        <fullName evidence="6 7">L-threonine 3-dehydrogenase</fullName>
        <shortName evidence="6">TDH</shortName>
        <ecNumber evidence="6 7">1.1.1.103</ecNumber>
    </recommendedName>
</protein>
<dbReference type="InterPro" id="IPR036291">
    <property type="entry name" value="NAD(P)-bd_dom_sf"/>
</dbReference>
<proteinExistence type="inferred from homology"/>
<comment type="caution">
    <text evidence="10">The sequence shown here is derived from an EMBL/GenBank/DDBJ whole genome shotgun (WGS) entry which is preliminary data.</text>
</comment>
<dbReference type="EMBL" id="QGGM01000007">
    <property type="protein sequence ID" value="PWK12586.1"/>
    <property type="molecule type" value="Genomic_DNA"/>
</dbReference>
<dbReference type="Gene3D" id="3.40.50.720">
    <property type="entry name" value="NAD(P)-binding Rossmann-like Domain"/>
    <property type="match status" value="1"/>
</dbReference>
<sequence length="341" mass="37511">MKALVKAHAKKGIWMQDMPEPTVGINDVKIKIKKTAICGTDLHIYKWDEWSERTIKTPMIIGHEYVGIISEIGDGVKHFEVGDRVTGEGHIACGHCRNCRRGKLHVCENTIGVGVDRDGAFAEYLVIPADNVIKLDERISDEMAAIMDPFGNATHTALSFPVLGEDVLITGAGLIGSMATAICRFAGARNIVVSDISDYRLALAKKMGATMTINPAKGETIEGAIAELKMHGFDIGLEMSGSPQAFDSMISNMYNGSKISLLGILPNTTTVDWSKIIFKALTLKGIYGREMWETWYQMEQMLISGIDLSPIITHRMHIDDFQEGFDIMESGQCGKVILSWD</sequence>
<comment type="function">
    <text evidence="6">Catalyzes the NAD(+)-dependent oxidation of L-threonine to 2-amino-3-ketobutyrate.</text>
</comment>
<dbReference type="GO" id="GO:0019518">
    <property type="term" value="P:L-threonine catabolic process to glycine"/>
    <property type="evidence" value="ECO:0007669"/>
    <property type="project" value="UniProtKB-UniPathway"/>
</dbReference>
<dbReference type="SUPFAM" id="SSF51735">
    <property type="entry name" value="NAD(P)-binding Rossmann-fold domains"/>
    <property type="match status" value="1"/>
</dbReference>
<feature type="binding site" evidence="6">
    <location>
        <position position="96"/>
    </location>
    <ligand>
        <name>Zn(2+)</name>
        <dbReference type="ChEBI" id="CHEBI:29105"/>
        <label>2</label>
    </ligand>
</feature>
<dbReference type="InterPro" id="IPR050129">
    <property type="entry name" value="Zn_alcohol_dh"/>
</dbReference>
<dbReference type="HAMAP" id="MF_00627">
    <property type="entry name" value="Thr_dehydrog"/>
    <property type="match status" value="1"/>
</dbReference>
<dbReference type="InterPro" id="IPR013149">
    <property type="entry name" value="ADH-like_C"/>
</dbReference>
<comment type="pathway">
    <text evidence="6">Amino-acid degradation; L-threonine degradation via oxydo-reductase pathway; glycine from L-threonine: step 1/2.</text>
</comment>
<dbReference type="InterPro" id="IPR013154">
    <property type="entry name" value="ADH-like_N"/>
</dbReference>
<dbReference type="RefSeq" id="WP_045443351.1">
    <property type="nucleotide sequence ID" value="NZ_CAJGZY010000013.1"/>
</dbReference>
<evidence type="ECO:0000256" key="2">
    <source>
        <dbReference type="ARBA" id="ARBA00022723"/>
    </source>
</evidence>
<comment type="catalytic activity">
    <reaction evidence="6">
        <text>L-threonine + NAD(+) = (2S)-2-amino-3-oxobutanoate + NADH + H(+)</text>
        <dbReference type="Rhea" id="RHEA:13161"/>
        <dbReference type="ChEBI" id="CHEBI:15378"/>
        <dbReference type="ChEBI" id="CHEBI:57540"/>
        <dbReference type="ChEBI" id="CHEBI:57926"/>
        <dbReference type="ChEBI" id="CHEBI:57945"/>
        <dbReference type="ChEBI" id="CHEBI:78948"/>
        <dbReference type="EC" id="1.1.1.103"/>
    </reaction>
</comment>
<dbReference type="UniPathway" id="UPA00046">
    <property type="reaction ID" value="UER00505"/>
</dbReference>